<dbReference type="Pfam" id="PF02393">
    <property type="entry name" value="US22"/>
    <property type="match status" value="1"/>
</dbReference>
<protein>
    <submittedName>
        <fullName evidence="1">Uncharacterized protein</fullName>
    </submittedName>
</protein>
<proteinExistence type="predicted"/>
<accession>A0A6A5EG10</accession>
<evidence type="ECO:0000313" key="2">
    <source>
        <dbReference type="Proteomes" id="UP000465112"/>
    </source>
</evidence>
<reference evidence="1 2" key="1">
    <citation type="submission" date="2019-06" db="EMBL/GenBank/DDBJ databases">
        <title>A chromosome-scale genome assembly of the European perch, Perca fluviatilis.</title>
        <authorList>
            <person name="Roques C."/>
            <person name="Zahm M."/>
            <person name="Cabau C."/>
            <person name="Klopp C."/>
            <person name="Bouchez O."/>
            <person name="Donnadieu C."/>
            <person name="Kuhl H."/>
            <person name="Gislard M."/>
            <person name="Guendouz S."/>
            <person name="Journot L."/>
            <person name="Haffray P."/>
            <person name="Bestin A."/>
            <person name="Morvezen R."/>
            <person name="Feron R."/>
            <person name="Wen M."/>
            <person name="Jouanno E."/>
            <person name="Herpin A."/>
            <person name="Schartl M."/>
            <person name="Postlethwait J."/>
            <person name="Schaerlinger B."/>
            <person name="Chardard D."/>
            <person name="Lecocq T."/>
            <person name="Poncet C."/>
            <person name="Jaffrelo L."/>
            <person name="Lampietro C."/>
            <person name="Guiguen Y."/>
        </authorList>
    </citation>
    <scope>NUCLEOTIDE SEQUENCE [LARGE SCALE GENOMIC DNA]</scope>
    <source>
        <tissue evidence="1">Blood</tissue>
    </source>
</reference>
<name>A0A6A5EG10_PERFL</name>
<gene>
    <name evidence="1" type="ORF">PFLUV_G00153290</name>
</gene>
<sequence length="238" mass="27151">MGIREVQKLVQRLHATLQLRHKKRLKMAEDPIYGKRCRTDDGPVKDSQSAGQMFGKFSFPQCNGKTGAEYLKWVSGLVSENRHNRVPLKNPAGATWTIGNLEDTIYLGEDDEVTGWSKFYLPEPVNMQVIGVVEGTSCPCEQLVLMTCEDRRVYAYDGEGEELHLVASSLDQLRDAEIEYPASKTYYDGEAFKDMTEEDWAEVRKGDVGKRLDEEHHKLVMSEKSRFLENLKFPILIT</sequence>
<evidence type="ECO:0000313" key="1">
    <source>
        <dbReference type="EMBL" id="KAF1381376.1"/>
    </source>
</evidence>
<organism evidence="1 2">
    <name type="scientific">Perca fluviatilis</name>
    <name type="common">European perch</name>
    <dbReference type="NCBI Taxonomy" id="8168"/>
    <lineage>
        <taxon>Eukaryota</taxon>
        <taxon>Metazoa</taxon>
        <taxon>Chordata</taxon>
        <taxon>Craniata</taxon>
        <taxon>Vertebrata</taxon>
        <taxon>Euteleostomi</taxon>
        <taxon>Actinopterygii</taxon>
        <taxon>Neopterygii</taxon>
        <taxon>Teleostei</taxon>
        <taxon>Neoteleostei</taxon>
        <taxon>Acanthomorphata</taxon>
        <taxon>Eupercaria</taxon>
        <taxon>Perciformes</taxon>
        <taxon>Percoidei</taxon>
        <taxon>Percidae</taxon>
        <taxon>Percinae</taxon>
        <taxon>Perca</taxon>
    </lineage>
</organism>
<dbReference type="EMBL" id="VHII01000013">
    <property type="protein sequence ID" value="KAF1381376.1"/>
    <property type="molecule type" value="Genomic_DNA"/>
</dbReference>
<dbReference type="Proteomes" id="UP000465112">
    <property type="component" value="Chromosome 13"/>
</dbReference>
<keyword evidence="2" id="KW-1185">Reference proteome</keyword>
<dbReference type="InterPro" id="IPR003360">
    <property type="entry name" value="US22-like"/>
</dbReference>
<comment type="caution">
    <text evidence="1">The sequence shown here is derived from an EMBL/GenBank/DDBJ whole genome shotgun (WGS) entry which is preliminary data.</text>
</comment>
<dbReference type="AlphaFoldDB" id="A0A6A5EG10"/>